<keyword evidence="3" id="KW-0548">Nucleotidyltransferase</keyword>
<keyword evidence="2" id="KW-0808">Transferase</keyword>
<evidence type="ECO:0000259" key="10">
    <source>
        <dbReference type="PROSITE" id="PS50158"/>
    </source>
</evidence>
<keyword evidence="8" id="KW-0479">Metal-binding</keyword>
<dbReference type="GeneID" id="16067999"/>
<dbReference type="PANTHER" id="PTHR37984">
    <property type="entry name" value="PROTEIN CBG26694"/>
    <property type="match status" value="1"/>
</dbReference>
<evidence type="ECO:0000256" key="2">
    <source>
        <dbReference type="ARBA" id="ARBA00022679"/>
    </source>
</evidence>
<dbReference type="STRING" id="946362.F2UTM4"/>
<keyword evidence="5" id="KW-0255">Endonuclease</keyword>
<evidence type="ECO:0000256" key="5">
    <source>
        <dbReference type="ARBA" id="ARBA00022759"/>
    </source>
</evidence>
<dbReference type="Proteomes" id="UP000007799">
    <property type="component" value="Unassembled WGS sequence"/>
</dbReference>
<dbReference type="CDD" id="cd00303">
    <property type="entry name" value="retropepsin_like"/>
    <property type="match status" value="1"/>
</dbReference>
<dbReference type="FunFam" id="3.30.70.270:FF:000020">
    <property type="entry name" value="Transposon Tf2-6 polyprotein-like Protein"/>
    <property type="match status" value="1"/>
</dbReference>
<evidence type="ECO:0000256" key="8">
    <source>
        <dbReference type="PROSITE-ProRule" id="PRU00047"/>
    </source>
</evidence>
<sequence>MKIAEDADQAKDVSGTHFARRTSVSSSGTSKYQANKQAPRRDDGPRKRLPPLTPEERQRLMAEGACFRCRKPGHGYAQCPGNGPLHASWRPPPTTVRKPRRSSRLAQKAYLRAWQDNPLLAMTRQPPPSLRKEQTSRRAGAARPGRRNGDTDGDDGQEYSSITLTVRTAPTTRSQPPTNYLSAVTTASTPAYVPQLRFRATINGVPCNILLDSGCTTDVVAEEFALKNLRVTQVRQDTQVTYGDGSHVSRSSMTTATLKVQGLTTTRDFLVIPIGGVDAVLGRPFLKDYAARVDHINDQVHLTDPTNPRQPLRNPAPMEHSNTDKELAGRVTLQTTPATTRDDRDNDPALYLISATAVGKAARDPDQQLFLIHVRPDDILIDEPQELPTLKDQHPFVKAFQDVFPDKLPDGLPPERAVDHKIPTTEDHRPYARSPYRLSPRERVELRRQLQELTQAGHIRPSSGPYGAPVLLVRKADNSLRLCVDYRALNRETVRDAYPLPRIQDVLDQLASATVFSSLDLRSGYHQVRVAEEDVGKTAFNTPYGSFEWLVLPFGLTSAPGTFQRLMNEVLRDFIGDFVQVYLDDVIIYSRNIDEHKDHVHQVLRQLRRHRLYGKASKCQWAQDQIKFLGHVVSGRGVETDPDKIAAVTEWPQPKNVRDVRSFLGFCNFYRRFVKDYASVAAPLTDLMHKDRAWEFNDKERSAFDALKTAMTTAPVLAYPDASQKYVVQTDASETAVGGVLMQKGRPVAFESRRYRGAEQRYDVRDKEALAIVHCLRQWRHYLYGADFDINTDHRTLQYLQTQKDIKPRHARWMELLSEFGRLDIQYIPGKRNQVADALSRNLMDVNLATISTSSPTSALLEQIRQATRKMPGRERQRLQQPRFSEEEGIFYLTQQQRRRVYVPRDNRLRTKILKEAHDASTRGHRAASQTHLYVSQRFYWPNQLQDAIKYTASCDQCQRNKYDTRAKAGLLHPLPVPPHNWHTVSMDFITGLPSTDGGLDAILVVVDKLSERTHLLATTKTVTAQDTPRLFFKEIVRLHGGAGTHRLGQR</sequence>
<feature type="region of interest" description="Disordered" evidence="9">
    <location>
        <begin position="1"/>
        <end position="57"/>
    </location>
</feature>
<dbReference type="SUPFAM" id="SSF56672">
    <property type="entry name" value="DNA/RNA polymerases"/>
    <property type="match status" value="1"/>
</dbReference>
<dbReference type="KEGG" id="sre:PTSG_13220"/>
<evidence type="ECO:0000256" key="6">
    <source>
        <dbReference type="ARBA" id="ARBA00022801"/>
    </source>
</evidence>
<dbReference type="InterPro" id="IPR041588">
    <property type="entry name" value="Integrase_H2C2"/>
</dbReference>
<dbReference type="AlphaFoldDB" id="F2UTM4"/>
<dbReference type="InterPro" id="IPR021109">
    <property type="entry name" value="Peptidase_aspartic_dom_sf"/>
</dbReference>
<dbReference type="Pfam" id="PF08284">
    <property type="entry name" value="RVP_2"/>
    <property type="match status" value="1"/>
</dbReference>
<feature type="compositionally biased region" description="Basic and acidic residues" evidence="9">
    <location>
        <begin position="1"/>
        <end position="11"/>
    </location>
</feature>
<organism evidence="13">
    <name type="scientific">Salpingoeca rosetta (strain ATCC 50818 / BSB-021)</name>
    <dbReference type="NCBI Taxonomy" id="946362"/>
    <lineage>
        <taxon>Eukaryota</taxon>
        <taxon>Choanoflagellata</taxon>
        <taxon>Craspedida</taxon>
        <taxon>Salpingoecidae</taxon>
        <taxon>Salpingoeca</taxon>
    </lineage>
</organism>
<evidence type="ECO:0000256" key="9">
    <source>
        <dbReference type="SAM" id="MobiDB-lite"/>
    </source>
</evidence>
<dbReference type="InterPro" id="IPR050951">
    <property type="entry name" value="Retrovirus_Pol_polyprotein"/>
</dbReference>
<dbReference type="SUPFAM" id="SSF50630">
    <property type="entry name" value="Acid proteases"/>
    <property type="match status" value="1"/>
</dbReference>
<gene>
    <name evidence="12" type="ORF">PTSG_13220</name>
</gene>
<accession>F2UTM4</accession>
<keyword evidence="7" id="KW-0695">RNA-directed DNA polymerase</keyword>
<evidence type="ECO:0000256" key="7">
    <source>
        <dbReference type="ARBA" id="ARBA00022918"/>
    </source>
</evidence>
<dbReference type="Gene3D" id="1.10.340.70">
    <property type="match status" value="1"/>
</dbReference>
<feature type="domain" description="Reverse transcriptase" evidence="11">
    <location>
        <begin position="454"/>
        <end position="633"/>
    </location>
</feature>
<feature type="compositionally biased region" description="Polar residues" evidence="9">
    <location>
        <begin position="22"/>
        <end position="36"/>
    </location>
</feature>
<dbReference type="OrthoDB" id="2013610at2759"/>
<dbReference type="InterPro" id="IPR043502">
    <property type="entry name" value="DNA/RNA_pol_sf"/>
</dbReference>
<protein>
    <recommendedName>
        <fullName evidence="1">RNA-directed DNA polymerase</fullName>
        <ecNumber evidence="1">2.7.7.49</ecNumber>
    </recommendedName>
</protein>
<dbReference type="PROSITE" id="PS50158">
    <property type="entry name" value="ZF_CCHC"/>
    <property type="match status" value="1"/>
</dbReference>
<dbReference type="PROSITE" id="PS50878">
    <property type="entry name" value="RT_POL"/>
    <property type="match status" value="1"/>
</dbReference>
<dbReference type="InterPro" id="IPR043128">
    <property type="entry name" value="Rev_trsase/Diguanyl_cyclase"/>
</dbReference>
<dbReference type="EMBL" id="GL833070">
    <property type="protein sequence ID" value="EGD73373.1"/>
    <property type="molecule type" value="Genomic_DNA"/>
</dbReference>
<dbReference type="GO" id="GO:0004519">
    <property type="term" value="F:endonuclease activity"/>
    <property type="evidence" value="ECO:0007669"/>
    <property type="project" value="UniProtKB-KW"/>
</dbReference>
<dbReference type="Gene3D" id="2.40.70.10">
    <property type="entry name" value="Acid Proteases"/>
    <property type="match status" value="1"/>
</dbReference>
<dbReference type="EC" id="2.7.7.49" evidence="1"/>
<dbReference type="PANTHER" id="PTHR37984:SF5">
    <property type="entry name" value="PROTEIN NYNRIN-LIKE"/>
    <property type="match status" value="1"/>
</dbReference>
<keyword evidence="6" id="KW-0378">Hydrolase</keyword>
<dbReference type="CDD" id="cd01647">
    <property type="entry name" value="RT_LTR"/>
    <property type="match status" value="1"/>
</dbReference>
<dbReference type="InParanoid" id="F2UTM4"/>
<evidence type="ECO:0000313" key="13">
    <source>
        <dbReference type="Proteomes" id="UP000007799"/>
    </source>
</evidence>
<feature type="domain" description="CCHC-type" evidence="10">
    <location>
        <begin position="66"/>
        <end position="80"/>
    </location>
</feature>
<dbReference type="eggNOG" id="KOG0017">
    <property type="taxonomic scope" value="Eukaryota"/>
</dbReference>
<dbReference type="InterPro" id="IPR000477">
    <property type="entry name" value="RT_dom"/>
</dbReference>
<proteinExistence type="predicted"/>
<dbReference type="Pfam" id="PF00078">
    <property type="entry name" value="RVT_1"/>
    <property type="match status" value="1"/>
</dbReference>
<dbReference type="GO" id="GO:0008270">
    <property type="term" value="F:zinc ion binding"/>
    <property type="evidence" value="ECO:0007669"/>
    <property type="project" value="UniProtKB-KW"/>
</dbReference>
<dbReference type="Pfam" id="PF17921">
    <property type="entry name" value="Integrase_H2C2"/>
    <property type="match status" value="1"/>
</dbReference>
<evidence type="ECO:0000256" key="1">
    <source>
        <dbReference type="ARBA" id="ARBA00012493"/>
    </source>
</evidence>
<dbReference type="RefSeq" id="XP_004987480.1">
    <property type="nucleotide sequence ID" value="XM_004987423.1"/>
</dbReference>
<feature type="region of interest" description="Disordered" evidence="9">
    <location>
        <begin position="301"/>
        <end position="322"/>
    </location>
</feature>
<dbReference type="GO" id="GO:0016787">
    <property type="term" value="F:hydrolase activity"/>
    <property type="evidence" value="ECO:0007669"/>
    <property type="project" value="UniProtKB-KW"/>
</dbReference>
<keyword evidence="13" id="KW-1185">Reference proteome</keyword>
<dbReference type="Gene3D" id="3.30.70.270">
    <property type="match status" value="2"/>
</dbReference>
<keyword evidence="8" id="KW-0862">Zinc</keyword>
<name>F2UTM4_SALR5</name>
<feature type="non-terminal residue" evidence="12">
    <location>
        <position position="1051"/>
    </location>
</feature>
<dbReference type="Gene3D" id="3.10.10.10">
    <property type="entry name" value="HIV Type 1 Reverse Transcriptase, subunit A, domain 1"/>
    <property type="match status" value="1"/>
</dbReference>
<feature type="region of interest" description="Disordered" evidence="9">
    <location>
        <begin position="80"/>
        <end position="159"/>
    </location>
</feature>
<dbReference type="Pfam" id="PF17917">
    <property type="entry name" value="RT_RNaseH"/>
    <property type="match status" value="1"/>
</dbReference>
<dbReference type="InterPro" id="IPR041373">
    <property type="entry name" value="RT_RNaseH"/>
</dbReference>
<evidence type="ECO:0000259" key="11">
    <source>
        <dbReference type="PROSITE" id="PS50878"/>
    </source>
</evidence>
<dbReference type="InterPro" id="IPR001878">
    <property type="entry name" value="Znf_CCHC"/>
</dbReference>
<reference evidence="12" key="1">
    <citation type="submission" date="2009-08" db="EMBL/GenBank/DDBJ databases">
        <title>Annotation of Salpingoeca rosetta.</title>
        <authorList>
            <consortium name="The Broad Institute Genome Sequencing Platform"/>
            <person name="Russ C."/>
            <person name="Cuomo C."/>
            <person name="Burger G."/>
            <person name="Gray M.W."/>
            <person name="Holland P.W.H."/>
            <person name="King N."/>
            <person name="Lang F.B.F."/>
            <person name="Roger A.J."/>
            <person name="Ruiz-Trillo I."/>
            <person name="Young S.K."/>
            <person name="Zeng Q."/>
            <person name="Gargeya S."/>
            <person name="Alvarado L."/>
            <person name="Berlin A."/>
            <person name="Chapman S.B."/>
            <person name="Chen Z."/>
            <person name="Freedman E."/>
            <person name="Gellesch M."/>
            <person name="Goldberg J."/>
            <person name="Griggs A."/>
            <person name="Gujja S."/>
            <person name="Heilman E."/>
            <person name="Heiman D."/>
            <person name="Howarth C."/>
            <person name="Mehta T."/>
            <person name="Neiman D."/>
            <person name="Pearson M."/>
            <person name="Roberts A."/>
            <person name="Saif S."/>
            <person name="Shea T."/>
            <person name="Shenoy N."/>
            <person name="Sisk P."/>
            <person name="Stolte C."/>
            <person name="Sykes S."/>
            <person name="White J."/>
            <person name="Yandava C."/>
            <person name="Haas B."/>
            <person name="Nusbaum C."/>
            <person name="Birren B."/>
        </authorList>
    </citation>
    <scope>NUCLEOTIDE SEQUENCE [LARGE SCALE GENOMIC DNA]</scope>
    <source>
        <strain evidence="12">ATCC 50818</strain>
    </source>
</reference>
<keyword evidence="8" id="KW-0863">Zinc-finger</keyword>
<evidence type="ECO:0000256" key="4">
    <source>
        <dbReference type="ARBA" id="ARBA00022722"/>
    </source>
</evidence>
<keyword evidence="4" id="KW-0540">Nuclease</keyword>
<evidence type="ECO:0000256" key="3">
    <source>
        <dbReference type="ARBA" id="ARBA00022695"/>
    </source>
</evidence>
<dbReference type="GO" id="GO:0003676">
    <property type="term" value="F:nucleic acid binding"/>
    <property type="evidence" value="ECO:0007669"/>
    <property type="project" value="InterPro"/>
</dbReference>
<evidence type="ECO:0000313" key="12">
    <source>
        <dbReference type="EMBL" id="EGD73373.1"/>
    </source>
</evidence>
<dbReference type="CDD" id="cd09274">
    <property type="entry name" value="RNase_HI_RT_Ty3"/>
    <property type="match status" value="1"/>
</dbReference>
<dbReference type="GO" id="GO:0003964">
    <property type="term" value="F:RNA-directed DNA polymerase activity"/>
    <property type="evidence" value="ECO:0007669"/>
    <property type="project" value="UniProtKB-KW"/>
</dbReference>